<protein>
    <recommendedName>
        <fullName evidence="3">KOW domain-containing protein</fullName>
    </recommendedName>
</protein>
<dbReference type="AlphaFoldDB" id="A0A917QHI5"/>
<reference evidence="1" key="1">
    <citation type="journal article" date="2014" name="Int. J. Syst. Evol. Microbiol.">
        <title>Complete genome sequence of Corynebacterium casei LMG S-19264T (=DSM 44701T), isolated from a smear-ripened cheese.</title>
        <authorList>
            <consortium name="US DOE Joint Genome Institute (JGI-PGF)"/>
            <person name="Walter F."/>
            <person name="Albersmeier A."/>
            <person name="Kalinowski J."/>
            <person name="Ruckert C."/>
        </authorList>
    </citation>
    <scope>NUCLEOTIDE SEQUENCE</scope>
    <source>
        <strain evidence="1">CGMCC 4.7278</strain>
    </source>
</reference>
<dbReference type="InterPro" id="IPR008991">
    <property type="entry name" value="Translation_prot_SH3-like_sf"/>
</dbReference>
<dbReference type="Gene3D" id="2.30.30.30">
    <property type="match status" value="1"/>
</dbReference>
<dbReference type="SUPFAM" id="SSF50104">
    <property type="entry name" value="Translation proteins SH3-like domain"/>
    <property type="match status" value="1"/>
</dbReference>
<gene>
    <name evidence="1" type="ORF">GCM10011591_22860</name>
</gene>
<dbReference type="Proteomes" id="UP000612956">
    <property type="component" value="Unassembled WGS sequence"/>
</dbReference>
<comment type="caution">
    <text evidence="1">The sequence shown here is derived from an EMBL/GenBank/DDBJ whole genome shotgun (WGS) entry which is preliminary data.</text>
</comment>
<evidence type="ECO:0000313" key="1">
    <source>
        <dbReference type="EMBL" id="GGK50720.1"/>
    </source>
</evidence>
<sequence>MPHVCSSRRSVVEVTADYTPGDVVHIPEGPFQGMCAVVRAVDVDTARLQVHAVGRGGGAELSLRFDEVEWA</sequence>
<evidence type="ECO:0000313" key="2">
    <source>
        <dbReference type="Proteomes" id="UP000612956"/>
    </source>
</evidence>
<evidence type="ECO:0008006" key="3">
    <source>
        <dbReference type="Google" id="ProtNLM"/>
    </source>
</evidence>
<proteinExistence type="predicted"/>
<keyword evidence="2" id="KW-1185">Reference proteome</keyword>
<accession>A0A917QHI5</accession>
<name>A0A917QHI5_9NOCA</name>
<organism evidence="1 2">
    <name type="scientific">Nocardia camponoti</name>
    <dbReference type="NCBI Taxonomy" id="1616106"/>
    <lineage>
        <taxon>Bacteria</taxon>
        <taxon>Bacillati</taxon>
        <taxon>Actinomycetota</taxon>
        <taxon>Actinomycetes</taxon>
        <taxon>Mycobacteriales</taxon>
        <taxon>Nocardiaceae</taxon>
        <taxon>Nocardia</taxon>
    </lineage>
</organism>
<reference evidence="1" key="2">
    <citation type="submission" date="2020-09" db="EMBL/GenBank/DDBJ databases">
        <authorList>
            <person name="Sun Q."/>
            <person name="Zhou Y."/>
        </authorList>
    </citation>
    <scope>NUCLEOTIDE SEQUENCE</scope>
    <source>
        <strain evidence="1">CGMCC 4.7278</strain>
    </source>
</reference>
<dbReference type="InterPro" id="IPR014722">
    <property type="entry name" value="Rib_uL2_dom2"/>
</dbReference>
<dbReference type="EMBL" id="BMMW01000002">
    <property type="protein sequence ID" value="GGK50720.1"/>
    <property type="molecule type" value="Genomic_DNA"/>
</dbReference>